<dbReference type="SUPFAM" id="SSF52799">
    <property type="entry name" value="(Phosphotyrosine protein) phosphatases II"/>
    <property type="match status" value="1"/>
</dbReference>
<protein>
    <submittedName>
        <fullName evidence="6">Uncharacterized protein</fullName>
    </submittedName>
</protein>
<evidence type="ECO:0000313" key="8">
    <source>
        <dbReference type="Proteomes" id="UP000663833"/>
    </source>
</evidence>
<dbReference type="SMART" id="SM00195">
    <property type="entry name" value="DSPc"/>
    <property type="match status" value="1"/>
</dbReference>
<dbReference type="InterPro" id="IPR000340">
    <property type="entry name" value="Dual-sp_phosphatase_cat-dom"/>
</dbReference>
<dbReference type="PANTHER" id="PTHR10367">
    <property type="entry name" value="MRNA-CAPPING ENZYME"/>
    <property type="match status" value="1"/>
</dbReference>
<dbReference type="InterPro" id="IPR000387">
    <property type="entry name" value="Tyr_Pase_dom"/>
</dbReference>
<feature type="region of interest" description="Disordered" evidence="3">
    <location>
        <begin position="229"/>
        <end position="250"/>
    </location>
</feature>
<comment type="caution">
    <text evidence="6">The sequence shown here is derived from an EMBL/GenBank/DDBJ whole genome shotgun (WGS) entry which is preliminary data.</text>
</comment>
<accession>A0A817XR40</accession>
<dbReference type="Pfam" id="PF00782">
    <property type="entry name" value="DSPc"/>
    <property type="match status" value="1"/>
</dbReference>
<keyword evidence="2" id="KW-0904">Protein phosphatase</keyword>
<evidence type="ECO:0000256" key="2">
    <source>
        <dbReference type="ARBA" id="ARBA00022912"/>
    </source>
</evidence>
<dbReference type="PANTHER" id="PTHR10367:SF9">
    <property type="entry name" value="DUAL-SPECIFICITY PHOSPHATASE 11 (RNA_RNP COMPLEX 1-INTERACTING)"/>
    <property type="match status" value="1"/>
</dbReference>
<evidence type="ECO:0000256" key="3">
    <source>
        <dbReference type="SAM" id="MobiDB-lite"/>
    </source>
</evidence>
<evidence type="ECO:0000313" key="7">
    <source>
        <dbReference type="EMBL" id="CAF4157243.1"/>
    </source>
</evidence>
<dbReference type="PROSITE" id="PS50054">
    <property type="entry name" value="TYR_PHOSPHATASE_DUAL"/>
    <property type="match status" value="1"/>
</dbReference>
<evidence type="ECO:0000259" key="4">
    <source>
        <dbReference type="PROSITE" id="PS50054"/>
    </source>
</evidence>
<reference evidence="6" key="1">
    <citation type="submission" date="2021-02" db="EMBL/GenBank/DDBJ databases">
        <authorList>
            <person name="Nowell W R."/>
        </authorList>
    </citation>
    <scope>NUCLEOTIDE SEQUENCE</scope>
</reference>
<dbReference type="InterPro" id="IPR020422">
    <property type="entry name" value="TYR_PHOSPHATASE_DUAL_dom"/>
</dbReference>
<dbReference type="AlphaFoldDB" id="A0A817XR40"/>
<name>A0A817XR40_9BILA</name>
<dbReference type="Gene3D" id="3.90.190.10">
    <property type="entry name" value="Protein tyrosine phosphatase superfamily"/>
    <property type="match status" value="1"/>
</dbReference>
<evidence type="ECO:0000256" key="1">
    <source>
        <dbReference type="ARBA" id="ARBA00022801"/>
    </source>
</evidence>
<feature type="region of interest" description="Disordered" evidence="3">
    <location>
        <begin position="290"/>
        <end position="377"/>
    </location>
</feature>
<dbReference type="GO" id="GO:0004651">
    <property type="term" value="F:polynucleotide 5'-phosphatase activity"/>
    <property type="evidence" value="ECO:0007669"/>
    <property type="project" value="TreeGrafter"/>
</dbReference>
<gene>
    <name evidence="7" type="ORF">HFQ381_LOCUS4733</name>
    <name evidence="6" type="ORF">LUA448_LOCUS14755</name>
</gene>
<feature type="domain" description="Tyrosine specific protein phosphatases" evidence="5">
    <location>
        <begin position="132"/>
        <end position="201"/>
    </location>
</feature>
<sequence length="377" mass="43214">MDDFQYQQPQHFRITNKQREEEKKRKTGSCGGIPDRWLDYLGVNLWIENTRFIAFKCPLKPEMQKHLTDERRFTLGDIVEKLDDQGKELGLIIDLTNTDRYYKAADIADAQIQYHKMMTPGHNQIPSEACYQQFVNIVRTFLEENKNNDKLIGVHCTHGLNRTGYLIVRYMIEQLDFEPNEALEAFNRARGHSMEKYTEDLLKRKPLSKTTQSTTSLLTSASSLVLTNNNTTTVNNNNNNNDNSSANGDQIQWPTLYSTIESMSLNGRYIQKQQKSQPIPSSISMQDYKNPVEQQQIRSTSSASMRHGNDLLKSRGHGRTNNSQQNATNNHFYRQTSVTPRILNSSHRENQTSIQSSSTYYGSGSNVGRGRPMTGDR</sequence>
<organism evidence="6 8">
    <name type="scientific">Rotaria socialis</name>
    <dbReference type="NCBI Taxonomy" id="392032"/>
    <lineage>
        <taxon>Eukaryota</taxon>
        <taxon>Metazoa</taxon>
        <taxon>Spiralia</taxon>
        <taxon>Gnathifera</taxon>
        <taxon>Rotifera</taxon>
        <taxon>Eurotatoria</taxon>
        <taxon>Bdelloidea</taxon>
        <taxon>Philodinida</taxon>
        <taxon>Philodinidae</taxon>
        <taxon>Rotaria</taxon>
    </lineage>
</organism>
<feature type="compositionally biased region" description="Polar residues" evidence="3">
    <location>
        <begin position="292"/>
        <end position="304"/>
    </location>
</feature>
<feature type="domain" description="Tyrosine-protein phosphatase" evidence="4">
    <location>
        <begin position="42"/>
        <end position="213"/>
    </location>
</feature>
<proteinExistence type="predicted"/>
<dbReference type="PROSITE" id="PS00383">
    <property type="entry name" value="TYR_PHOSPHATASE_1"/>
    <property type="match status" value="1"/>
</dbReference>
<dbReference type="EMBL" id="CAJNYD010001861">
    <property type="protein sequence ID" value="CAF3370075.1"/>
    <property type="molecule type" value="Genomic_DNA"/>
</dbReference>
<dbReference type="InterPro" id="IPR003595">
    <property type="entry name" value="Tyr_Pase_cat"/>
</dbReference>
<dbReference type="PROSITE" id="PS50056">
    <property type="entry name" value="TYR_PHOSPHATASE_2"/>
    <property type="match status" value="1"/>
</dbReference>
<dbReference type="EMBL" id="CAJOBO010000190">
    <property type="protein sequence ID" value="CAF4157243.1"/>
    <property type="molecule type" value="Genomic_DNA"/>
</dbReference>
<evidence type="ECO:0000259" key="5">
    <source>
        <dbReference type="PROSITE" id="PS50056"/>
    </source>
</evidence>
<feature type="compositionally biased region" description="Polar residues" evidence="3">
    <location>
        <begin position="319"/>
        <end position="366"/>
    </location>
</feature>
<keyword evidence="1" id="KW-0378">Hydrolase</keyword>
<dbReference type="InterPro" id="IPR016130">
    <property type="entry name" value="Tyr_Pase_AS"/>
</dbReference>
<evidence type="ECO:0000313" key="6">
    <source>
        <dbReference type="EMBL" id="CAF3370075.1"/>
    </source>
</evidence>
<dbReference type="SMART" id="SM00404">
    <property type="entry name" value="PTPc_motif"/>
    <property type="match status" value="1"/>
</dbReference>
<dbReference type="GO" id="GO:0004721">
    <property type="term" value="F:phosphoprotein phosphatase activity"/>
    <property type="evidence" value="ECO:0007669"/>
    <property type="project" value="UniProtKB-KW"/>
</dbReference>
<dbReference type="Proteomes" id="UP000663851">
    <property type="component" value="Unassembled WGS sequence"/>
</dbReference>
<dbReference type="InterPro" id="IPR029021">
    <property type="entry name" value="Prot-tyrosine_phosphatase-like"/>
</dbReference>
<dbReference type="Proteomes" id="UP000663833">
    <property type="component" value="Unassembled WGS sequence"/>
</dbReference>
<feature type="compositionally biased region" description="Low complexity" evidence="3">
    <location>
        <begin position="229"/>
        <end position="247"/>
    </location>
</feature>
<dbReference type="InterPro" id="IPR051029">
    <property type="entry name" value="mRNA_Capping_Enz/RNA_Phosphat"/>
</dbReference>